<comment type="caution">
    <text evidence="2">The sequence shown here is derived from an EMBL/GenBank/DDBJ whole genome shotgun (WGS) entry which is preliminary data.</text>
</comment>
<dbReference type="EMBL" id="DWWC01000262">
    <property type="protein sequence ID" value="HJC70472.1"/>
    <property type="molecule type" value="Genomic_DNA"/>
</dbReference>
<protein>
    <submittedName>
        <fullName evidence="2">Uncharacterized protein</fullName>
    </submittedName>
</protein>
<evidence type="ECO:0000313" key="3">
    <source>
        <dbReference type="Proteomes" id="UP000823854"/>
    </source>
</evidence>
<evidence type="ECO:0000256" key="1">
    <source>
        <dbReference type="SAM" id="MobiDB-lite"/>
    </source>
</evidence>
<gene>
    <name evidence="2" type="ORF">H9932_12475</name>
</gene>
<reference evidence="2" key="1">
    <citation type="journal article" date="2021" name="PeerJ">
        <title>Extensive microbial diversity within the chicken gut microbiome revealed by metagenomics and culture.</title>
        <authorList>
            <person name="Gilroy R."/>
            <person name="Ravi A."/>
            <person name="Getino M."/>
            <person name="Pursley I."/>
            <person name="Horton D.L."/>
            <person name="Alikhan N.F."/>
            <person name="Baker D."/>
            <person name="Gharbi K."/>
            <person name="Hall N."/>
            <person name="Watson M."/>
            <person name="Adriaenssens E.M."/>
            <person name="Foster-Nyarko E."/>
            <person name="Jarju S."/>
            <person name="Secka A."/>
            <person name="Antonio M."/>
            <person name="Oren A."/>
            <person name="Chaudhuri R.R."/>
            <person name="La Ragione R."/>
            <person name="Hildebrand F."/>
            <person name="Pallen M.J."/>
        </authorList>
    </citation>
    <scope>NUCLEOTIDE SEQUENCE</scope>
    <source>
        <strain evidence="2">CHK130-7132</strain>
    </source>
</reference>
<feature type="compositionally biased region" description="Polar residues" evidence="1">
    <location>
        <begin position="1"/>
        <end position="15"/>
    </location>
</feature>
<reference evidence="2" key="2">
    <citation type="submission" date="2021-04" db="EMBL/GenBank/DDBJ databases">
        <authorList>
            <person name="Gilroy R."/>
        </authorList>
    </citation>
    <scope>NUCLEOTIDE SEQUENCE</scope>
    <source>
        <strain evidence="2">CHK130-7132</strain>
    </source>
</reference>
<feature type="region of interest" description="Disordered" evidence="1">
    <location>
        <begin position="1"/>
        <end position="20"/>
    </location>
</feature>
<name>A0A9D2Q2X0_9MICO</name>
<proteinExistence type="predicted"/>
<dbReference type="AlphaFoldDB" id="A0A9D2Q2X0"/>
<evidence type="ECO:0000313" key="2">
    <source>
        <dbReference type="EMBL" id="HJC70472.1"/>
    </source>
</evidence>
<dbReference type="Proteomes" id="UP000823854">
    <property type="component" value="Unassembled WGS sequence"/>
</dbReference>
<organism evidence="2 3">
    <name type="scientific">Candidatus Brachybacterium intestinipullorum</name>
    <dbReference type="NCBI Taxonomy" id="2838512"/>
    <lineage>
        <taxon>Bacteria</taxon>
        <taxon>Bacillati</taxon>
        <taxon>Actinomycetota</taxon>
        <taxon>Actinomycetes</taxon>
        <taxon>Micrococcales</taxon>
        <taxon>Dermabacteraceae</taxon>
        <taxon>Brachybacterium</taxon>
    </lineage>
</organism>
<sequence length="256" mass="27277">MTQVTASVGSATQWASEGPVPAEDWNPVYRALREPPAREGRGRPDEATVDLVLRQLTAPALLVVAVTDAERTRRMRIGLDPVVATLEHSEDDEPSHWSRIDAQEVPTRITAMLEEAGIDLAPARLGVERGSTALRLSAEQGRAAAGALARGLAPEEAFAAVPALDAPLRDALTATGPRLSLALTLHDPQHRVTEEPVTWSRLWATGRRGLYRLDQPTSPALSIHPVDGGDVLGTLLPILEQGLRFAAACAPSGGAR</sequence>
<accession>A0A9D2Q2X0</accession>